<gene>
    <name evidence="1" type="ORF">OXU80_06415</name>
</gene>
<evidence type="ECO:0000313" key="1">
    <source>
        <dbReference type="EMBL" id="WAJ29851.1"/>
    </source>
</evidence>
<proteinExistence type="predicted"/>
<accession>A0ACD4NSL0</accession>
<dbReference type="EMBL" id="CP113520">
    <property type="protein sequence ID" value="WAJ29851.1"/>
    <property type="molecule type" value="Genomic_DNA"/>
</dbReference>
<sequence>MERRTVSYAFEQLTGRFYSGVVEEYTDPVELLDDMVEWTSQEHRIELRDFFATSLSDGSTDLDLAAIWVSGYSDLYVRPDGARAFFQMFLDAFDRKLAAVEKENARKAQMIERRHAK</sequence>
<name>A0ACD4NSL0_9HYPH</name>
<dbReference type="Proteomes" id="UP001163223">
    <property type="component" value="Chromosome"/>
</dbReference>
<organism evidence="1 2">
    <name type="scientific">Antarcticirhabdus aurantiaca</name>
    <dbReference type="NCBI Taxonomy" id="2606717"/>
    <lineage>
        <taxon>Bacteria</taxon>
        <taxon>Pseudomonadati</taxon>
        <taxon>Pseudomonadota</taxon>
        <taxon>Alphaproteobacteria</taxon>
        <taxon>Hyphomicrobiales</taxon>
        <taxon>Aurantimonadaceae</taxon>
        <taxon>Antarcticirhabdus</taxon>
    </lineage>
</organism>
<keyword evidence="2" id="KW-1185">Reference proteome</keyword>
<reference evidence="1" key="1">
    <citation type="submission" date="2022-11" db="EMBL/GenBank/DDBJ databases">
        <title>beta-Carotene-producing bacterium, Jeongeuplla avenae sp. nov., alleviates the salt stress of Arabidopsis seedlings.</title>
        <authorList>
            <person name="Jiang L."/>
            <person name="Lee J."/>
        </authorList>
    </citation>
    <scope>NUCLEOTIDE SEQUENCE</scope>
    <source>
        <strain evidence="1">DY_R2A_6</strain>
    </source>
</reference>
<evidence type="ECO:0000313" key="2">
    <source>
        <dbReference type="Proteomes" id="UP001163223"/>
    </source>
</evidence>
<protein>
    <submittedName>
        <fullName evidence="1">Uncharacterized protein</fullName>
    </submittedName>
</protein>